<keyword evidence="5" id="KW-0547">Nucleotide-binding</keyword>
<comment type="subcellular location">
    <subcellularLocation>
        <location evidence="1">Membrane</location>
        <topology evidence="1">Multi-pass membrane protein</topology>
    </subcellularLocation>
</comment>
<dbReference type="RefSeq" id="XP_038779698.1">
    <property type="nucleotide sequence ID" value="XM_038923770.1"/>
</dbReference>
<protein>
    <submittedName>
        <fullName evidence="14">Uncharacterized protein</fullName>
    </submittedName>
</protein>
<feature type="transmembrane region" description="Helical" evidence="11">
    <location>
        <begin position="1338"/>
        <end position="1361"/>
    </location>
</feature>
<dbReference type="GO" id="GO:0140359">
    <property type="term" value="F:ABC-type transporter activity"/>
    <property type="evidence" value="ECO:0007669"/>
    <property type="project" value="InterPro"/>
</dbReference>
<feature type="domain" description="ABC transporter" evidence="12">
    <location>
        <begin position="1434"/>
        <end position="1697"/>
    </location>
</feature>
<dbReference type="InterPro" id="IPR050173">
    <property type="entry name" value="ABC_transporter_C-like"/>
</dbReference>
<feature type="transmembrane region" description="Helical" evidence="11">
    <location>
        <begin position="1152"/>
        <end position="1175"/>
    </location>
</feature>
<feature type="compositionally biased region" description="Low complexity" evidence="10">
    <location>
        <begin position="92"/>
        <end position="110"/>
    </location>
</feature>
<dbReference type="InterPro" id="IPR027417">
    <property type="entry name" value="P-loop_NTPase"/>
</dbReference>
<feature type="transmembrane region" description="Helical" evidence="11">
    <location>
        <begin position="633"/>
        <end position="656"/>
    </location>
</feature>
<evidence type="ECO:0000256" key="4">
    <source>
        <dbReference type="ARBA" id="ARBA00022737"/>
    </source>
</evidence>
<dbReference type="GO" id="GO:0005524">
    <property type="term" value="F:ATP binding"/>
    <property type="evidence" value="ECO:0007669"/>
    <property type="project" value="UniProtKB-KW"/>
</dbReference>
<feature type="domain" description="ABC transmembrane type-1" evidence="13">
    <location>
        <begin position="1132"/>
        <end position="1394"/>
    </location>
</feature>
<feature type="region of interest" description="Disordered" evidence="10">
    <location>
        <begin position="1408"/>
        <end position="1428"/>
    </location>
</feature>
<feature type="transmembrane region" description="Helical" evidence="11">
    <location>
        <begin position="554"/>
        <end position="571"/>
    </location>
</feature>
<reference evidence="14" key="1">
    <citation type="submission" date="2020-10" db="EMBL/GenBank/DDBJ databases">
        <authorList>
            <person name="Roach M.J.R."/>
        </authorList>
    </citation>
    <scope>NUCLEOTIDE SEQUENCE</scope>
    <source>
        <strain evidence="14">CBS 1945</strain>
    </source>
</reference>
<dbReference type="SUPFAM" id="SSF52540">
    <property type="entry name" value="P-loop containing nucleoside triphosphate hydrolases"/>
    <property type="match status" value="2"/>
</dbReference>
<feature type="region of interest" description="Disordered" evidence="10">
    <location>
        <begin position="53"/>
        <end position="116"/>
    </location>
</feature>
<proteinExistence type="predicted"/>
<keyword evidence="3 11" id="KW-0812">Transmembrane</keyword>
<evidence type="ECO:0000256" key="10">
    <source>
        <dbReference type="SAM" id="MobiDB-lite"/>
    </source>
</evidence>
<dbReference type="InterPro" id="IPR017871">
    <property type="entry name" value="ABC_transporter-like_CS"/>
</dbReference>
<feature type="transmembrane region" description="Helical" evidence="11">
    <location>
        <begin position="1069"/>
        <end position="1089"/>
    </location>
</feature>
<sequence length="1718" mass="193190">MAANCTNFWSVDDFTSCAKHVYLEEYLYIILVTLSVALLLCQTVSGAKTKDRFKLNDSKGSTEEDPLLPDDTPYSGYLTMEDIESNEEEESTSTSSISADSIGISDHSGSPATVASSNMPKLLKSRHSKLSPSQKHFDVTRIRPVNPDGSPLGYVRVVFRDKGEKTKVALEEILLLCHVGLQILPFYIAGFAQEWKHYQASLYINLTYWVFLLLVCTIRLTHVSTGLSYKLPDLWWYTFTLYLLNWLPSVFLFRSALLNHVETSQAKLFYIVQFILDSSLAVLSGSCRFSDRPAILLEQDGIKPSPEMLTPFFSSISYAWIDKMIFQARKKSINMLDIWGLRFDDYAYPVLMKYHKSKYFSRFTYNLFYQFKFYLFLQACLTTVEGLTVFIPSILLKQILEYIDSPDTGSSSLAWLFVTIMFCSSGITSIFSGRGLFLGRRVCTRMKAIIIGEIYAKALRRRMTADGEEDTKGKEDEKLVVIDPLADISDENSPKPSKEKDPAFIKSKDLGFIINLMAVDAFKVSEICGYLHYFVNSVVMTIFAIYLLYKLLGWPALAGSFTILLLLPLNYKLSMLIGSYQKAMLKITDKRIQKLNETFQSIRIIKFFSWENKFEDDIMDIRRAELACLKKRCIASVIASFVWMVTPTIVCLVAFYCYSVVLGKPLTTPIAFTALSLFNLLRTPLDQFADMLSDVVQSKVSLDRIESFLNEPECSKYEQLSLKRSPNSPLVGFENATFSWSQHSKNNFRLRDINVSFKVGKLNVIIGHTGSGKSSLLLALLGEMELDSGKVFLPGGIPRDELVANPVTGLTESVAYCAQTPWLLNGTIKDNILFASAYDRERYHGVIEACGLKRDLDILNGGDATEVGEKGVTLSGGQKQRVSLARALYSTASYVLLDDCLSAVDSHTAVHIYEECITGCLMKNRTCILVSHNISLTVRQAAWVVIMENGRIKIQGDVDQLMDENEFDDETVSSVLASRSNSSANLTKLDLFDSKVSNTVHPQLLSTSVAALVSNGKTEGIVSRSNNDEDEMGDVAAGKLIKDETKSEGAVTLSVYKAYFRFFGTKKTWALLAFAFIGSQFIYVAQSWWLRVWSMAENEKMKPVLASVLETNLRGTMDSALRVLQSISWNEPILSLSFAASVYEKDRIHSTMYYIFIYTLIGVLYSLLGSLRIIITFFCNLRVSREIFQLLLDRVLRAKLRFFDSTPIGRMMNRFSRDIEGVDQELASYAESAVVTFIACIATVIVITLITPVFILFAIIIMLLYVQIGIMYLDLSRDLKRYESITRSPIHQHFAETLVGVTTIRAYCDEGRFLIQNMQKIDDNNKPFFYVWLNNRWLAFRADFIGSLVTFLSAALAVIAARNIDSGMAGISLSFAISFNNSALWLLRTYAIVEINMNSVERIQEYIDQTEQEPPAETKQDPPSSWPERGEIDVQDFSIRYAPGLPRVIDKISFHVNAAEKIGVVGRTGAGKSTIIQSFFRFVDPDTGCIKIDGVNICEIGLSPLRRGLTIIPQDPTLFTGTLRSNLDIYGEYSDLAMYESLKRVNLISNEGYSELVNGEHRLVGLPTVGKPGNGSDEQGENTNKFLDLDSEVSEGGGNLSQGERQLVCLARSLLKAPKILMLDEATASIDYESDTKLQKTIRDEFSTSTIITIAHRLKTIIDYDRILVLDGGKIREFDHPYKLIQDKNSQFRSMCIDTGEFDDLAKLARLAYLRSKH</sequence>
<dbReference type="PANTHER" id="PTHR24223:SF353">
    <property type="entry name" value="ABC TRANSPORTER ATP-BINDING PROTEIN_PERMEASE VMR1-RELATED"/>
    <property type="match status" value="1"/>
</dbReference>
<feature type="domain" description="ABC transporter" evidence="12">
    <location>
        <begin position="731"/>
        <end position="974"/>
    </location>
</feature>
<keyword evidence="6" id="KW-0067">ATP-binding</keyword>
<dbReference type="Pfam" id="PF00005">
    <property type="entry name" value="ABC_tran"/>
    <property type="match status" value="2"/>
</dbReference>
<feature type="transmembrane region" description="Helical" evidence="11">
    <location>
        <begin position="415"/>
        <end position="437"/>
    </location>
</feature>
<evidence type="ECO:0000313" key="14">
    <source>
        <dbReference type="EMBL" id="QPG76133.1"/>
    </source>
</evidence>
<evidence type="ECO:0000259" key="12">
    <source>
        <dbReference type="PROSITE" id="PS50893"/>
    </source>
</evidence>
<evidence type="ECO:0000256" key="3">
    <source>
        <dbReference type="ARBA" id="ARBA00022692"/>
    </source>
</evidence>
<dbReference type="OrthoDB" id="6500128at2759"/>
<dbReference type="EMBL" id="CP064815">
    <property type="protein sequence ID" value="QPG76133.1"/>
    <property type="molecule type" value="Genomic_DNA"/>
</dbReference>
<dbReference type="Gene3D" id="1.20.1560.10">
    <property type="entry name" value="ABC transporter type 1, transmembrane domain"/>
    <property type="match status" value="2"/>
</dbReference>
<dbReference type="SUPFAM" id="SSF90123">
    <property type="entry name" value="ABC transporter transmembrane region"/>
    <property type="match status" value="2"/>
</dbReference>
<dbReference type="PROSITE" id="PS50929">
    <property type="entry name" value="ABC_TM1F"/>
    <property type="match status" value="2"/>
</dbReference>
<evidence type="ECO:0000259" key="13">
    <source>
        <dbReference type="PROSITE" id="PS50929"/>
    </source>
</evidence>
<dbReference type="GO" id="GO:0016887">
    <property type="term" value="F:ATP hydrolysis activity"/>
    <property type="evidence" value="ECO:0007669"/>
    <property type="project" value="InterPro"/>
</dbReference>
<dbReference type="Proteomes" id="UP000662931">
    <property type="component" value="Chromosome 4"/>
</dbReference>
<dbReference type="PROSITE" id="PS50893">
    <property type="entry name" value="ABC_TRANSPORTER_2"/>
    <property type="match status" value="2"/>
</dbReference>
<feature type="compositionally biased region" description="Basic and acidic residues" evidence="10">
    <location>
        <begin position="53"/>
        <end position="62"/>
    </location>
</feature>
<evidence type="ECO:0000256" key="8">
    <source>
        <dbReference type="ARBA" id="ARBA00023136"/>
    </source>
</evidence>
<keyword evidence="9" id="KW-0325">Glycoprotein</keyword>
<keyword evidence="7 11" id="KW-1133">Transmembrane helix</keyword>
<keyword evidence="8 11" id="KW-0472">Membrane</keyword>
<keyword evidence="4" id="KW-0677">Repeat</keyword>
<keyword evidence="15" id="KW-1185">Reference proteome</keyword>
<feature type="transmembrane region" description="Helical" evidence="11">
    <location>
        <begin position="373"/>
        <end position="395"/>
    </location>
</feature>
<dbReference type="PANTHER" id="PTHR24223">
    <property type="entry name" value="ATP-BINDING CASSETTE SUB-FAMILY C"/>
    <property type="match status" value="1"/>
</dbReference>
<dbReference type="KEGG" id="bnn:FOA43_003519"/>
<gene>
    <name evidence="14" type="ORF">FOA43_003519</name>
</gene>
<feature type="domain" description="ABC transmembrane type-1" evidence="13">
    <location>
        <begin position="376"/>
        <end position="697"/>
    </location>
</feature>
<evidence type="ECO:0000256" key="9">
    <source>
        <dbReference type="ARBA" id="ARBA00023180"/>
    </source>
</evidence>
<feature type="transmembrane region" description="Helical" evidence="11">
    <location>
        <begin position="26"/>
        <end position="45"/>
    </location>
</feature>
<dbReference type="InterPro" id="IPR011527">
    <property type="entry name" value="ABC1_TM_dom"/>
</dbReference>
<dbReference type="GO" id="GO:0000329">
    <property type="term" value="C:fungal-type vacuole membrane"/>
    <property type="evidence" value="ECO:0007669"/>
    <property type="project" value="TreeGrafter"/>
</dbReference>
<dbReference type="GeneID" id="62196919"/>
<dbReference type="CDD" id="cd18604">
    <property type="entry name" value="ABC_6TM_VMR1_D2_like"/>
    <property type="match status" value="1"/>
</dbReference>
<dbReference type="InterPro" id="IPR036640">
    <property type="entry name" value="ABC1_TM_sf"/>
</dbReference>
<organism evidence="14 15">
    <name type="scientific">Eeniella nana</name>
    <name type="common">Yeast</name>
    <name type="synonym">Brettanomyces nanus</name>
    <dbReference type="NCBI Taxonomy" id="13502"/>
    <lineage>
        <taxon>Eukaryota</taxon>
        <taxon>Fungi</taxon>
        <taxon>Dikarya</taxon>
        <taxon>Ascomycota</taxon>
        <taxon>Saccharomycotina</taxon>
        <taxon>Pichiomycetes</taxon>
        <taxon>Pichiales</taxon>
        <taxon>Pichiaceae</taxon>
        <taxon>Brettanomyces</taxon>
    </lineage>
</organism>
<dbReference type="FunFam" id="3.40.50.300:FF:000825">
    <property type="entry name" value="ABC bile acid transporter"/>
    <property type="match status" value="1"/>
</dbReference>
<dbReference type="SMART" id="SM00382">
    <property type="entry name" value="AAA"/>
    <property type="match status" value="2"/>
</dbReference>
<dbReference type="PROSITE" id="PS00211">
    <property type="entry name" value="ABC_TRANSPORTER_1"/>
    <property type="match status" value="2"/>
</dbReference>
<evidence type="ECO:0000256" key="2">
    <source>
        <dbReference type="ARBA" id="ARBA00022448"/>
    </source>
</evidence>
<dbReference type="CDD" id="cd03250">
    <property type="entry name" value="ABCC_MRP_domain1"/>
    <property type="match status" value="1"/>
</dbReference>
<dbReference type="InterPro" id="IPR003439">
    <property type="entry name" value="ABC_transporter-like_ATP-bd"/>
</dbReference>
<feature type="transmembrane region" description="Helical" evidence="11">
    <location>
        <begin position="200"/>
        <end position="222"/>
    </location>
</feature>
<evidence type="ECO:0000256" key="1">
    <source>
        <dbReference type="ARBA" id="ARBA00004141"/>
    </source>
</evidence>
<evidence type="ECO:0000256" key="7">
    <source>
        <dbReference type="ARBA" id="ARBA00022989"/>
    </source>
</evidence>
<evidence type="ECO:0000313" key="15">
    <source>
        <dbReference type="Proteomes" id="UP000662931"/>
    </source>
</evidence>
<feature type="transmembrane region" description="Helical" evidence="11">
    <location>
        <begin position="234"/>
        <end position="256"/>
    </location>
</feature>
<feature type="compositionally biased region" description="Acidic residues" evidence="10">
    <location>
        <begin position="81"/>
        <end position="91"/>
    </location>
</feature>
<dbReference type="Pfam" id="PF00664">
    <property type="entry name" value="ABC_membrane"/>
    <property type="match status" value="2"/>
</dbReference>
<evidence type="ECO:0000256" key="5">
    <source>
        <dbReference type="ARBA" id="ARBA00022741"/>
    </source>
</evidence>
<dbReference type="CDD" id="cd18596">
    <property type="entry name" value="ABC_6TM_VMR1_D1_like"/>
    <property type="match status" value="1"/>
</dbReference>
<evidence type="ECO:0000256" key="6">
    <source>
        <dbReference type="ARBA" id="ARBA00022840"/>
    </source>
</evidence>
<dbReference type="FunFam" id="3.40.50.300:FF:000565">
    <property type="entry name" value="ABC bile acid transporter"/>
    <property type="match status" value="1"/>
</dbReference>
<accession>A0A875S5D2</accession>
<evidence type="ECO:0000256" key="11">
    <source>
        <dbReference type="SAM" id="Phobius"/>
    </source>
</evidence>
<dbReference type="Gene3D" id="3.40.50.300">
    <property type="entry name" value="P-loop containing nucleotide triphosphate hydrolases"/>
    <property type="match status" value="2"/>
</dbReference>
<feature type="transmembrane region" description="Helical" evidence="11">
    <location>
        <begin position="530"/>
        <end position="548"/>
    </location>
</feature>
<dbReference type="InterPro" id="IPR003593">
    <property type="entry name" value="AAA+_ATPase"/>
</dbReference>
<name>A0A875S5D2_EENNA</name>
<keyword evidence="2" id="KW-0813">Transport</keyword>
<feature type="transmembrane region" description="Helical" evidence="11">
    <location>
        <begin position="1226"/>
        <end position="1247"/>
    </location>
</feature>